<dbReference type="InterPro" id="IPR028455">
    <property type="entry name" value="ABI3_SH3"/>
</dbReference>
<dbReference type="Pfam" id="PF14604">
    <property type="entry name" value="SH3_9"/>
    <property type="match status" value="1"/>
</dbReference>
<dbReference type="InterPro" id="IPR028457">
    <property type="entry name" value="ABI"/>
</dbReference>
<dbReference type="SMR" id="A0A9L0S4W9"/>
<dbReference type="GeneTree" id="ENSGT00730000110974"/>
<feature type="compositionally biased region" description="Pro residues" evidence="11">
    <location>
        <begin position="409"/>
        <end position="428"/>
    </location>
</feature>
<dbReference type="InterPro" id="IPR036028">
    <property type="entry name" value="SH3-like_dom_sf"/>
</dbReference>
<proteinExistence type="inferred from homology"/>
<keyword evidence="3 10" id="KW-0728">SH3 domain</keyword>
<keyword evidence="5" id="KW-0597">Phosphoprotein</keyword>
<evidence type="ECO:0000256" key="11">
    <source>
        <dbReference type="SAM" id="MobiDB-lite"/>
    </source>
</evidence>
<dbReference type="PRINTS" id="PR00452">
    <property type="entry name" value="SH3DOMAIN"/>
</dbReference>
<dbReference type="SUPFAM" id="SSF50044">
    <property type="entry name" value="SH3-domain"/>
    <property type="match status" value="1"/>
</dbReference>
<feature type="domain" description="SH3" evidence="12">
    <location>
        <begin position="463"/>
        <end position="521"/>
    </location>
</feature>
<dbReference type="OrthoDB" id="5971719at2759"/>
<dbReference type="PANTHER" id="PTHR10460">
    <property type="entry name" value="ABL INTERACTOR FAMILY MEMBER"/>
    <property type="match status" value="1"/>
</dbReference>
<evidence type="ECO:0000256" key="10">
    <source>
        <dbReference type="PROSITE-ProRule" id="PRU00192"/>
    </source>
</evidence>
<evidence type="ECO:0000256" key="2">
    <source>
        <dbReference type="ARBA" id="ARBA00010020"/>
    </source>
</evidence>
<dbReference type="FunFam" id="2.30.30.40:FF:000170">
    <property type="entry name" value="ABI gene family member 3"/>
    <property type="match status" value="1"/>
</dbReference>
<dbReference type="InterPro" id="IPR001452">
    <property type="entry name" value="SH3_domain"/>
</dbReference>
<evidence type="ECO:0000256" key="9">
    <source>
        <dbReference type="ARBA" id="ARBA00080253"/>
    </source>
</evidence>
<dbReference type="CDD" id="cd11826">
    <property type="entry name" value="SH3_Abi"/>
    <property type="match status" value="1"/>
</dbReference>
<keyword evidence="4" id="KW-0963">Cytoplasm</keyword>
<dbReference type="OMA" id="NVAYHIQ"/>
<name>A0A9L0S4W9_HORSE</name>
<evidence type="ECO:0000259" key="12">
    <source>
        <dbReference type="PROSITE" id="PS50002"/>
    </source>
</evidence>
<dbReference type="GO" id="GO:0031209">
    <property type="term" value="C:SCAR complex"/>
    <property type="evidence" value="ECO:0007669"/>
    <property type="project" value="UniProtKB-ARBA"/>
</dbReference>
<evidence type="ECO:0000256" key="5">
    <source>
        <dbReference type="ARBA" id="ARBA00022553"/>
    </source>
</evidence>
<accession>A0A9L0S4W9</accession>
<dbReference type="GO" id="GO:0002357">
    <property type="term" value="P:defense response to tumor cell"/>
    <property type="evidence" value="ECO:0007669"/>
    <property type="project" value="UniProtKB-ARBA"/>
</dbReference>
<dbReference type="PANTHER" id="PTHR10460:SF7">
    <property type="entry name" value="ABI GENE FAMILY MEMBER 3"/>
    <property type="match status" value="1"/>
</dbReference>
<sequence>MSGKSISAPQSRPAPFLLSLPSQPSQQFPLRAQGAITAAPTLVSSAGRGWGAGPQRGPGFPLLWAGHREAQAQGAGTDFLLSQNEHACPLQGGLGLSRRGNQKWQEGGKAERPIKGRVRRETSGLPGELGRGRAMAELQQLQEFEIPTGREALRGNHSALLRVADYCENNYVQGLRDVQMGSSTPSCHQASPQATDKRKALEETMAFTTQALASVAYQVGNLAGHTLRMLDLQAACLRQVEARVSTLGQMVNMHMEKVARREIGTLAAVQRLPPGQKVIPPESLPPLTPYYRRPLNFGCLDDIGHGIKDLSTQLSRTGTLSRKSIKAPATPASATLGRPPRVPEPVQLPVLPDGKLSAASSASSLASAGSAEGVGGVSTTKGQAAPPPPPLPSSTAPPPPPAASDLFLLPPPLEELSLPPPAPELPLPLDLPPPPPLDVDELGLLPPPPPGFEREEPSWVPATYLEKVVTLYPYTRQKDNELSFSEGTIICVTRRYSDGWCEGVSSEGTGFFPGNYVEPSC</sequence>
<reference evidence="13" key="2">
    <citation type="submission" date="2025-08" db="UniProtKB">
        <authorList>
            <consortium name="Ensembl"/>
        </authorList>
    </citation>
    <scope>IDENTIFICATION</scope>
    <source>
        <strain evidence="13">Thoroughbred</strain>
    </source>
</reference>
<feature type="compositionally biased region" description="Pro residues" evidence="11">
    <location>
        <begin position="385"/>
        <end position="402"/>
    </location>
</feature>
<feature type="region of interest" description="Disordered" evidence="11">
    <location>
        <begin position="315"/>
        <end position="351"/>
    </location>
</feature>
<evidence type="ECO:0000256" key="7">
    <source>
        <dbReference type="ARBA" id="ARBA00063868"/>
    </source>
</evidence>
<dbReference type="Pfam" id="PF07815">
    <property type="entry name" value="Abi_HHR"/>
    <property type="match status" value="1"/>
</dbReference>
<reference evidence="13 14" key="1">
    <citation type="journal article" date="2009" name="Science">
        <title>Genome sequence, comparative analysis, and population genetics of the domestic horse.</title>
        <authorList>
            <consortium name="Broad Institute Genome Sequencing Platform"/>
            <consortium name="Broad Institute Whole Genome Assembly Team"/>
            <person name="Wade C.M."/>
            <person name="Giulotto E."/>
            <person name="Sigurdsson S."/>
            <person name="Zoli M."/>
            <person name="Gnerre S."/>
            <person name="Imsland F."/>
            <person name="Lear T.L."/>
            <person name="Adelson D.L."/>
            <person name="Bailey E."/>
            <person name="Bellone R.R."/>
            <person name="Bloecker H."/>
            <person name="Distl O."/>
            <person name="Edgar R.C."/>
            <person name="Garber M."/>
            <person name="Leeb T."/>
            <person name="Mauceli E."/>
            <person name="MacLeod J.N."/>
            <person name="Penedo M.C.T."/>
            <person name="Raison J.M."/>
            <person name="Sharpe T."/>
            <person name="Vogel J."/>
            <person name="Andersson L."/>
            <person name="Antczak D.F."/>
            <person name="Biagi T."/>
            <person name="Binns M.M."/>
            <person name="Chowdhary B.P."/>
            <person name="Coleman S.J."/>
            <person name="Della Valle G."/>
            <person name="Fryc S."/>
            <person name="Guerin G."/>
            <person name="Hasegawa T."/>
            <person name="Hill E.W."/>
            <person name="Jurka J."/>
            <person name="Kiialainen A."/>
            <person name="Lindgren G."/>
            <person name="Liu J."/>
            <person name="Magnani E."/>
            <person name="Mickelson J.R."/>
            <person name="Murray J."/>
            <person name="Nergadze S.G."/>
            <person name="Onofrio R."/>
            <person name="Pedroni S."/>
            <person name="Piras M.F."/>
            <person name="Raudsepp T."/>
            <person name="Rocchi M."/>
            <person name="Roeed K.H."/>
            <person name="Ryder O.A."/>
            <person name="Searle S."/>
            <person name="Skow L."/>
            <person name="Swinburne J.E."/>
            <person name="Syvaenen A.C."/>
            <person name="Tozaki T."/>
            <person name="Valberg S.J."/>
            <person name="Vaudin M."/>
            <person name="White J.R."/>
            <person name="Zody M.C."/>
            <person name="Lander E.S."/>
            <person name="Lindblad-Toh K."/>
        </authorList>
    </citation>
    <scope>NUCLEOTIDE SEQUENCE [LARGE SCALE GENOMIC DNA]</scope>
    <source>
        <strain evidence="13 14">Thoroughbred</strain>
    </source>
</reference>
<comment type="subunit">
    <text evidence="7">May interact with PAK1 and PAK2. Probably interacts with TARSH.</text>
</comment>
<evidence type="ECO:0000313" key="14">
    <source>
        <dbReference type="Proteomes" id="UP000002281"/>
    </source>
</evidence>
<dbReference type="SMART" id="SM00326">
    <property type="entry name" value="SH3"/>
    <property type="match status" value="1"/>
</dbReference>
<dbReference type="PROSITE" id="PS50002">
    <property type="entry name" value="SH3"/>
    <property type="match status" value="1"/>
</dbReference>
<dbReference type="AlphaFoldDB" id="A0A9L0S4W9"/>
<comment type="similarity">
    <text evidence="2">Belongs to the ABI family.</text>
</comment>
<evidence type="ECO:0000256" key="1">
    <source>
        <dbReference type="ARBA" id="ARBA00004496"/>
    </source>
</evidence>
<evidence type="ECO:0000256" key="4">
    <source>
        <dbReference type="ARBA" id="ARBA00022490"/>
    </source>
</evidence>
<evidence type="ECO:0000313" key="13">
    <source>
        <dbReference type="Ensembl" id="ENSECAP00000069193.1"/>
    </source>
</evidence>
<protein>
    <recommendedName>
        <fullName evidence="8">ABI gene family member 3</fullName>
    </recommendedName>
    <alternativeName>
        <fullName evidence="9">New molecule including SH3</fullName>
    </alternativeName>
</protein>
<evidence type="ECO:0000256" key="6">
    <source>
        <dbReference type="ARBA" id="ARBA00023054"/>
    </source>
</evidence>
<feature type="region of interest" description="Disordered" evidence="11">
    <location>
        <begin position="1"/>
        <end position="24"/>
    </location>
</feature>
<evidence type="ECO:0000256" key="8">
    <source>
        <dbReference type="ARBA" id="ARBA00074771"/>
    </source>
</evidence>
<evidence type="ECO:0000256" key="3">
    <source>
        <dbReference type="ARBA" id="ARBA00022443"/>
    </source>
</evidence>
<keyword evidence="14" id="KW-1185">Reference proteome</keyword>
<organism evidence="13 14">
    <name type="scientific">Equus caballus</name>
    <name type="common">Horse</name>
    <dbReference type="NCBI Taxonomy" id="9796"/>
    <lineage>
        <taxon>Eukaryota</taxon>
        <taxon>Metazoa</taxon>
        <taxon>Chordata</taxon>
        <taxon>Craniata</taxon>
        <taxon>Vertebrata</taxon>
        <taxon>Euteleostomi</taxon>
        <taxon>Mammalia</taxon>
        <taxon>Eutheria</taxon>
        <taxon>Laurasiatheria</taxon>
        <taxon>Perissodactyla</taxon>
        <taxon>Equidae</taxon>
        <taxon>Equus</taxon>
    </lineage>
</organism>
<dbReference type="InterPro" id="IPR012849">
    <property type="entry name" value="Abl-interactor_HHR_dom"/>
</dbReference>
<gene>
    <name evidence="13" type="primary">NGFR</name>
</gene>
<feature type="region of interest" description="Disordered" evidence="11">
    <location>
        <begin position="367"/>
        <end position="428"/>
    </location>
</feature>
<reference evidence="13" key="3">
    <citation type="submission" date="2025-09" db="UniProtKB">
        <authorList>
            <consortium name="Ensembl"/>
        </authorList>
    </citation>
    <scope>IDENTIFICATION</scope>
    <source>
        <strain evidence="13">Thoroughbred</strain>
    </source>
</reference>
<dbReference type="Proteomes" id="UP000002281">
    <property type="component" value="Chromosome 11"/>
</dbReference>
<dbReference type="Gene3D" id="2.30.30.40">
    <property type="entry name" value="SH3 Domains"/>
    <property type="match status" value="1"/>
</dbReference>
<feature type="compositionally biased region" description="Polar residues" evidence="11">
    <location>
        <begin position="1"/>
        <end position="10"/>
    </location>
</feature>
<dbReference type="Ensembl" id="ENSECAT00000148408.1">
    <property type="protein sequence ID" value="ENSECAP00000069193.1"/>
    <property type="gene ID" value="ENSECAG00000016070.4"/>
</dbReference>
<dbReference type="Gene3D" id="6.10.140.1620">
    <property type="match status" value="1"/>
</dbReference>
<feature type="region of interest" description="Disordered" evidence="11">
    <location>
        <begin position="92"/>
        <end position="111"/>
    </location>
</feature>
<keyword evidence="6" id="KW-0175">Coiled coil</keyword>
<dbReference type="GO" id="GO:0030027">
    <property type="term" value="C:lamellipodium"/>
    <property type="evidence" value="ECO:0007669"/>
    <property type="project" value="UniProtKB-ARBA"/>
</dbReference>
<comment type="subcellular location">
    <subcellularLocation>
        <location evidence="1">Cytoplasm</location>
    </subcellularLocation>
</comment>